<dbReference type="AlphaFoldDB" id="A0A9Q1EUY7"/>
<reference evidence="1" key="1">
    <citation type="journal article" date="2023" name="Science">
        <title>Genome structures resolve the early diversification of teleost fishes.</title>
        <authorList>
            <person name="Parey E."/>
            <person name="Louis A."/>
            <person name="Montfort J."/>
            <person name="Bouchez O."/>
            <person name="Roques C."/>
            <person name="Iampietro C."/>
            <person name="Lluch J."/>
            <person name="Castinel A."/>
            <person name="Donnadieu C."/>
            <person name="Desvignes T."/>
            <person name="Floi Bucao C."/>
            <person name="Jouanno E."/>
            <person name="Wen M."/>
            <person name="Mejri S."/>
            <person name="Dirks R."/>
            <person name="Jansen H."/>
            <person name="Henkel C."/>
            <person name="Chen W.J."/>
            <person name="Zahm M."/>
            <person name="Cabau C."/>
            <person name="Klopp C."/>
            <person name="Thompson A.W."/>
            <person name="Robinson-Rechavi M."/>
            <person name="Braasch I."/>
            <person name="Lecointre G."/>
            <person name="Bobe J."/>
            <person name="Postlethwait J.H."/>
            <person name="Berthelot C."/>
            <person name="Roest Crollius H."/>
            <person name="Guiguen Y."/>
        </authorList>
    </citation>
    <scope>NUCLEOTIDE SEQUENCE</scope>
    <source>
        <strain evidence="1">WJC10195</strain>
    </source>
</reference>
<dbReference type="Proteomes" id="UP001152622">
    <property type="component" value="Chromosome 12"/>
</dbReference>
<sequence>MTLLPHSVTHFLWEKQLLKLQPQSSGGFSMDMVSLSLGVTVGRQAALHLRLKTAKMHSTKTLNTARLCGGMPHVQSLRAQSDRTSSR</sequence>
<proteinExistence type="predicted"/>
<organism evidence="1 2">
    <name type="scientific">Synaphobranchus kaupii</name>
    <name type="common">Kaup's arrowtooth eel</name>
    <dbReference type="NCBI Taxonomy" id="118154"/>
    <lineage>
        <taxon>Eukaryota</taxon>
        <taxon>Metazoa</taxon>
        <taxon>Chordata</taxon>
        <taxon>Craniata</taxon>
        <taxon>Vertebrata</taxon>
        <taxon>Euteleostomi</taxon>
        <taxon>Actinopterygii</taxon>
        <taxon>Neopterygii</taxon>
        <taxon>Teleostei</taxon>
        <taxon>Anguilliformes</taxon>
        <taxon>Synaphobranchidae</taxon>
        <taxon>Synaphobranchus</taxon>
    </lineage>
</organism>
<comment type="caution">
    <text evidence="1">The sequence shown here is derived from an EMBL/GenBank/DDBJ whole genome shotgun (WGS) entry which is preliminary data.</text>
</comment>
<keyword evidence="2" id="KW-1185">Reference proteome</keyword>
<gene>
    <name evidence="1" type="ORF">SKAU_G00296920</name>
</gene>
<protein>
    <submittedName>
        <fullName evidence="1">Uncharacterized protein</fullName>
    </submittedName>
</protein>
<name>A0A9Q1EUY7_SYNKA</name>
<dbReference type="EMBL" id="JAINUF010000012">
    <property type="protein sequence ID" value="KAJ8345499.1"/>
    <property type="molecule type" value="Genomic_DNA"/>
</dbReference>
<evidence type="ECO:0000313" key="2">
    <source>
        <dbReference type="Proteomes" id="UP001152622"/>
    </source>
</evidence>
<accession>A0A9Q1EUY7</accession>
<evidence type="ECO:0000313" key="1">
    <source>
        <dbReference type="EMBL" id="KAJ8345499.1"/>
    </source>
</evidence>